<dbReference type="Proteomes" id="UP000000437">
    <property type="component" value="Chromosome 6"/>
</dbReference>
<evidence type="ECO:0000313" key="1">
    <source>
        <dbReference type="Proteomes" id="UP000000437"/>
    </source>
</evidence>
<dbReference type="RefSeq" id="XP_073809569.1">
    <property type="nucleotide sequence ID" value="XM_073953468.1"/>
</dbReference>
<name>A0AC58JSV1_DANRE</name>
<protein>
    <submittedName>
        <fullName evidence="2">Endoplasmic reticulum resident protein 27 isoform X1</fullName>
    </submittedName>
</protein>
<sequence length="315" mass="35014">MSECVCVCLFSDTYPTHTHLRVSHTSPPISMHREHHMTSVRTLFIKRPAVGFLRLSVLAPSIMMKILLLVCVLTACVCADHHDSAPLRLADAAAAQAFIDSADVAVIGFFQDESARGYSEFLDAVKQMQELPVALCSEKEVWAKYGISSDTISVFRKADLHQEHLKLSEAKKVDSAGLLRFLIINNISYVTEYNQASAVGIFQSSVKTHVLLVCAGGRSASDQQQKLFRDLAVKYAGKMLFILVNGADKSNSRVLEYFSLKSADLPRVGLYDVTLDQKWLMASGEITTERVQNFCDSFLDGELQKQRDAEDKTEL</sequence>
<gene>
    <name evidence="2" type="primary">erp27</name>
</gene>
<evidence type="ECO:0000313" key="2">
    <source>
        <dbReference type="RefSeq" id="XP_073809569.1"/>
    </source>
</evidence>
<accession>A0AC58JSV1</accession>
<reference evidence="2" key="1">
    <citation type="submission" date="2025-08" db="UniProtKB">
        <authorList>
            <consortium name="RefSeq"/>
        </authorList>
    </citation>
    <scope>IDENTIFICATION</scope>
    <source>
        <strain evidence="2">Tuebingen</strain>
        <tissue evidence="2">Fibroblasts and whole tissue</tissue>
    </source>
</reference>
<proteinExistence type="predicted"/>
<keyword evidence="1" id="KW-1185">Reference proteome</keyword>
<organism evidence="1 2">
    <name type="scientific">Danio rerio</name>
    <name type="common">Zebrafish</name>
    <name type="synonym">Brachydanio rerio</name>
    <dbReference type="NCBI Taxonomy" id="7955"/>
    <lineage>
        <taxon>Eukaryota</taxon>
        <taxon>Metazoa</taxon>
        <taxon>Chordata</taxon>
        <taxon>Craniata</taxon>
        <taxon>Vertebrata</taxon>
        <taxon>Euteleostomi</taxon>
        <taxon>Actinopterygii</taxon>
        <taxon>Neopterygii</taxon>
        <taxon>Teleostei</taxon>
        <taxon>Ostariophysi</taxon>
        <taxon>Cypriniformes</taxon>
        <taxon>Danionidae</taxon>
        <taxon>Danioninae</taxon>
        <taxon>Danio</taxon>
    </lineage>
</organism>